<protein>
    <recommendedName>
        <fullName evidence="3">Serine protease</fullName>
    </recommendedName>
</protein>
<name>A0ABU4IMV6_9VIBR</name>
<reference evidence="1 2" key="1">
    <citation type="submission" date="2023-11" db="EMBL/GenBank/DDBJ databases">
        <title>Plant-associative lifestyle of Vibrio porteresiae and its evolutionary dynamics.</title>
        <authorList>
            <person name="Rameshkumar N."/>
            <person name="Kirti K."/>
        </authorList>
    </citation>
    <scope>NUCLEOTIDE SEQUENCE [LARGE SCALE GENOMIC DNA]</scope>
    <source>
        <strain evidence="1 2">MSSRF60</strain>
    </source>
</reference>
<evidence type="ECO:0000313" key="1">
    <source>
        <dbReference type="EMBL" id="MDW6019908.1"/>
    </source>
</evidence>
<gene>
    <name evidence="1" type="ORF">SBW85_19575</name>
</gene>
<sequence>MEYLDAIELNKVVDELVERWKGVVVPFYTNAPNSRVTYQSIGSGFVVLLGNEIYLATAHHVIDEINERMDRSGANGVISNICGTGCDLSGLKFEAIKSEDVAAAHLNREWADTKGIERVTPYNLNQDKSHLIRTEKYFVLGYPSSKNKLNEQLDKKDRHIFGYSFCAKKQQSEHTEIEGHEAFILDVDDMYSTEGEKRRPPNLDGVSGSPVFEIMCDLSNPGKAHFAVDLIGVFVEWRMKANEIVCSRIQNVVSCCLAHHMS</sequence>
<dbReference type="RefSeq" id="WP_171136828.1">
    <property type="nucleotide sequence ID" value="NZ_AP024894.1"/>
</dbReference>
<accession>A0ABU4IMV6</accession>
<proteinExistence type="predicted"/>
<evidence type="ECO:0000313" key="2">
    <source>
        <dbReference type="Proteomes" id="UP001272325"/>
    </source>
</evidence>
<keyword evidence="2" id="KW-1185">Reference proteome</keyword>
<dbReference type="Proteomes" id="UP001272325">
    <property type="component" value="Unassembled WGS sequence"/>
</dbReference>
<dbReference type="SUPFAM" id="SSF50494">
    <property type="entry name" value="Trypsin-like serine proteases"/>
    <property type="match status" value="1"/>
</dbReference>
<dbReference type="EMBL" id="JAWRCN010000002">
    <property type="protein sequence ID" value="MDW6019908.1"/>
    <property type="molecule type" value="Genomic_DNA"/>
</dbReference>
<comment type="caution">
    <text evidence="1">The sequence shown here is derived from an EMBL/GenBank/DDBJ whole genome shotgun (WGS) entry which is preliminary data.</text>
</comment>
<organism evidence="1 2">
    <name type="scientific">Vibrio plantisponsor</name>
    <dbReference type="NCBI Taxonomy" id="664643"/>
    <lineage>
        <taxon>Bacteria</taxon>
        <taxon>Pseudomonadati</taxon>
        <taxon>Pseudomonadota</taxon>
        <taxon>Gammaproteobacteria</taxon>
        <taxon>Vibrionales</taxon>
        <taxon>Vibrionaceae</taxon>
        <taxon>Vibrio</taxon>
    </lineage>
</organism>
<dbReference type="InterPro" id="IPR009003">
    <property type="entry name" value="Peptidase_S1_PA"/>
</dbReference>
<evidence type="ECO:0008006" key="3">
    <source>
        <dbReference type="Google" id="ProtNLM"/>
    </source>
</evidence>